<feature type="repeat" description="TPR" evidence="4">
    <location>
        <begin position="103"/>
        <end position="136"/>
    </location>
</feature>
<keyword evidence="6" id="KW-0413">Isomerase</keyword>
<gene>
    <name evidence="6" type="ORF">SCF082_LOCUS23608</name>
</gene>
<evidence type="ECO:0000256" key="4">
    <source>
        <dbReference type="PROSITE-ProRule" id="PRU00339"/>
    </source>
</evidence>
<keyword evidence="1" id="KW-0597">Phosphoprotein</keyword>
<keyword evidence="7" id="KW-1185">Reference proteome</keyword>
<dbReference type="Pfam" id="PF07719">
    <property type="entry name" value="TPR_2"/>
    <property type="match status" value="1"/>
</dbReference>
<protein>
    <submittedName>
        <fullName evidence="6">Peptidyl-prolyl cis-trans isomerase D (PPIase D) (40 kDa peptidyl-prolyl cis-trans isomerase) (Cyclophilin-40) (CYP-40) (Rotamase D)</fullName>
    </submittedName>
</protein>
<dbReference type="InterPro" id="IPR019734">
    <property type="entry name" value="TPR_rpt"/>
</dbReference>
<dbReference type="PANTHER" id="PTHR46512">
    <property type="entry name" value="PEPTIDYLPROLYL ISOMERASE"/>
    <property type="match status" value="1"/>
</dbReference>
<evidence type="ECO:0000313" key="6">
    <source>
        <dbReference type="EMBL" id="CAK9040680.1"/>
    </source>
</evidence>
<feature type="domain" description="PPIase cyclophilin-type" evidence="5">
    <location>
        <begin position="1"/>
        <end position="66"/>
    </location>
</feature>
<dbReference type="InterPro" id="IPR050754">
    <property type="entry name" value="FKBP4/5/8-like"/>
</dbReference>
<dbReference type="Pfam" id="PF00160">
    <property type="entry name" value="Pro_isomerase"/>
    <property type="match status" value="1"/>
</dbReference>
<keyword evidence="3 4" id="KW-0802">TPR repeat</keyword>
<dbReference type="PANTHER" id="PTHR46512:SF12">
    <property type="entry name" value="PEPTIDYLPROLYL ISOMERASE"/>
    <property type="match status" value="1"/>
</dbReference>
<dbReference type="Gene3D" id="1.25.40.10">
    <property type="entry name" value="Tetratricopeptide repeat domain"/>
    <property type="match status" value="1"/>
</dbReference>
<dbReference type="InterPro" id="IPR011990">
    <property type="entry name" value="TPR-like_helical_dom_sf"/>
</dbReference>
<dbReference type="SUPFAM" id="SSF48452">
    <property type="entry name" value="TPR-like"/>
    <property type="match status" value="1"/>
</dbReference>
<proteinExistence type="predicted"/>
<dbReference type="InterPro" id="IPR029000">
    <property type="entry name" value="Cyclophilin-like_dom_sf"/>
</dbReference>
<evidence type="ECO:0000256" key="2">
    <source>
        <dbReference type="ARBA" id="ARBA00022737"/>
    </source>
</evidence>
<dbReference type="Proteomes" id="UP001642464">
    <property type="component" value="Unassembled WGS sequence"/>
</dbReference>
<evidence type="ECO:0000313" key="7">
    <source>
        <dbReference type="Proteomes" id="UP001642464"/>
    </source>
</evidence>
<name>A0ABP0LNF7_9DINO</name>
<keyword evidence="2" id="KW-0677">Repeat</keyword>
<dbReference type="PROSITE" id="PS50005">
    <property type="entry name" value="TPR"/>
    <property type="match status" value="1"/>
</dbReference>
<evidence type="ECO:0000259" key="5">
    <source>
        <dbReference type="PROSITE" id="PS50072"/>
    </source>
</evidence>
<dbReference type="Gene3D" id="2.40.100.10">
    <property type="entry name" value="Cyclophilin-like"/>
    <property type="match status" value="1"/>
</dbReference>
<dbReference type="SUPFAM" id="SSF50891">
    <property type="entry name" value="Cyclophilin-like"/>
    <property type="match status" value="1"/>
</dbReference>
<organism evidence="6 7">
    <name type="scientific">Durusdinium trenchii</name>
    <dbReference type="NCBI Taxonomy" id="1381693"/>
    <lineage>
        <taxon>Eukaryota</taxon>
        <taxon>Sar</taxon>
        <taxon>Alveolata</taxon>
        <taxon>Dinophyceae</taxon>
        <taxon>Suessiales</taxon>
        <taxon>Symbiodiniaceae</taxon>
        <taxon>Durusdinium</taxon>
    </lineage>
</organism>
<dbReference type="GO" id="GO:0016853">
    <property type="term" value="F:isomerase activity"/>
    <property type="evidence" value="ECO:0007669"/>
    <property type="project" value="UniProtKB-KW"/>
</dbReference>
<accession>A0ABP0LNF7</accession>
<evidence type="ECO:0000256" key="1">
    <source>
        <dbReference type="ARBA" id="ARBA00022553"/>
    </source>
</evidence>
<dbReference type="SMART" id="SM00028">
    <property type="entry name" value="TPR"/>
    <property type="match status" value="2"/>
</dbReference>
<dbReference type="InterPro" id="IPR013105">
    <property type="entry name" value="TPR_2"/>
</dbReference>
<evidence type="ECO:0000256" key="3">
    <source>
        <dbReference type="ARBA" id="ARBA00022803"/>
    </source>
</evidence>
<dbReference type="PROSITE" id="PS50072">
    <property type="entry name" value="CSA_PPIASE_2"/>
    <property type="match status" value="1"/>
</dbReference>
<dbReference type="EMBL" id="CAXAMM010017225">
    <property type="protein sequence ID" value="CAK9040680.1"/>
    <property type="molecule type" value="Genomic_DNA"/>
</dbReference>
<dbReference type="InterPro" id="IPR002130">
    <property type="entry name" value="Cyclophilin-type_PPIase_dom"/>
</dbReference>
<reference evidence="6 7" key="1">
    <citation type="submission" date="2024-02" db="EMBL/GenBank/DDBJ databases">
        <authorList>
            <person name="Chen Y."/>
            <person name="Shah S."/>
            <person name="Dougan E. K."/>
            <person name="Thang M."/>
            <person name="Chan C."/>
        </authorList>
    </citation>
    <scope>NUCLEOTIDE SEQUENCE [LARGE SCALE GENOMIC DNA]</scope>
</reference>
<comment type="caution">
    <text evidence="6">The sequence shown here is derived from an EMBL/GenBank/DDBJ whole genome shotgun (WGS) entry which is preliminary data.</text>
</comment>
<sequence>MITLNEASHLDGINQIIGRVIQGMEVLRIIEGFPTDRKIMSFAERDVKSHWGGRPMVDVIIERCGEVAEEVSALPGLPPPDGDIFPEHHQDFSSDDSELLLAQERLREMGNAYFKQNRYEQALAKYQKALAYLDPLLKKQSRKEFEEEEPATLLAGGRPKDRTEPVKADCMVKLNVCQVLLAMGEWRSAMAMADVVLQDLIGQNSRKGYGALPKDTLVAKAFYRRAKARIGLSDVTGVSHVEEAIQDLQQALQVDPENIDVKRELDKVRALQRAADAKGRAVYERMMRVKQV</sequence>